<keyword evidence="1" id="KW-0472">Membrane</keyword>
<keyword evidence="3" id="KW-1185">Reference proteome</keyword>
<organism evidence="2 3">
    <name type="scientific">Sinanodonta woodiana</name>
    <name type="common">Chinese pond mussel</name>
    <name type="synonym">Anodonta woodiana</name>
    <dbReference type="NCBI Taxonomy" id="1069815"/>
    <lineage>
        <taxon>Eukaryota</taxon>
        <taxon>Metazoa</taxon>
        <taxon>Spiralia</taxon>
        <taxon>Lophotrochozoa</taxon>
        <taxon>Mollusca</taxon>
        <taxon>Bivalvia</taxon>
        <taxon>Autobranchia</taxon>
        <taxon>Heteroconchia</taxon>
        <taxon>Palaeoheterodonta</taxon>
        <taxon>Unionida</taxon>
        <taxon>Unionoidea</taxon>
        <taxon>Unionidae</taxon>
        <taxon>Unioninae</taxon>
        <taxon>Sinanodonta</taxon>
    </lineage>
</organism>
<evidence type="ECO:0000256" key="1">
    <source>
        <dbReference type="SAM" id="Phobius"/>
    </source>
</evidence>
<proteinExistence type="predicted"/>
<dbReference type="EMBL" id="JBJQND010000006">
    <property type="protein sequence ID" value="KAL3874428.1"/>
    <property type="molecule type" value="Genomic_DNA"/>
</dbReference>
<dbReference type="Proteomes" id="UP001634394">
    <property type="component" value="Unassembled WGS sequence"/>
</dbReference>
<comment type="caution">
    <text evidence="2">The sequence shown here is derived from an EMBL/GenBank/DDBJ whole genome shotgun (WGS) entry which is preliminary data.</text>
</comment>
<keyword evidence="1" id="KW-0812">Transmembrane</keyword>
<protein>
    <submittedName>
        <fullName evidence="2">Uncharacterized protein</fullName>
    </submittedName>
</protein>
<feature type="transmembrane region" description="Helical" evidence="1">
    <location>
        <begin position="9"/>
        <end position="26"/>
    </location>
</feature>
<evidence type="ECO:0000313" key="2">
    <source>
        <dbReference type="EMBL" id="KAL3874428.1"/>
    </source>
</evidence>
<keyword evidence="1" id="KW-1133">Transmembrane helix</keyword>
<reference evidence="2 3" key="1">
    <citation type="submission" date="2024-11" db="EMBL/GenBank/DDBJ databases">
        <title>Chromosome-level genome assembly of the freshwater bivalve Anodonta woodiana.</title>
        <authorList>
            <person name="Chen X."/>
        </authorList>
    </citation>
    <scope>NUCLEOTIDE SEQUENCE [LARGE SCALE GENOMIC DNA]</scope>
    <source>
        <strain evidence="2">MN2024</strain>
        <tissue evidence="2">Gills</tissue>
    </source>
</reference>
<name>A0ABD3WMG5_SINWO</name>
<accession>A0ABD3WMG5</accession>
<sequence length="425" mass="50389">MIVIKRKQTFIGILFIVFITVYYKGFAPKGVLKTQSVESTDLDVNAYMDECLEDRNRKDKLHQELLPEVDIYLRMYSKVVIYYQQMFLPSMRYFWKGNISLLIVLDGESADDRKIGRILQNEYPYPKVCFQGAIDPEIYHGVGHERMQRDFFYPEKFTSRKYVGFVDTDTVFVTRLTRNLFFENGKPIVIGVYGPASDPFWSSMAELTADMYHSKEVVKCMAYFPVIIKVEHIIKLRAYLEALHQKPFDEIYKDYSKNNFGQFNIMCQYIWEFHRNEYAFYFHRRTAHWNGEGNSPGREHPSFYNVIITPEQTIPRIRTSIHYRHITTGKWKQNDTLRNIIRTGVCFSGGFDQCPDVCRDLNRTALHRELFLFEGSNWTWDDRCIEEQNKHYSFVKNISDKETDEVIKNACDEVNYLTFNVMEKD</sequence>
<evidence type="ECO:0000313" key="3">
    <source>
        <dbReference type="Proteomes" id="UP001634394"/>
    </source>
</evidence>
<dbReference type="AlphaFoldDB" id="A0ABD3WMG5"/>
<gene>
    <name evidence="2" type="ORF">ACJMK2_037440</name>
</gene>